<feature type="compositionally biased region" description="Low complexity" evidence="1">
    <location>
        <begin position="53"/>
        <end position="63"/>
    </location>
</feature>
<accession>A0A7S4JTC3</accession>
<dbReference type="EMBL" id="HBKQ01047924">
    <property type="protein sequence ID" value="CAE2272790.1"/>
    <property type="molecule type" value="Transcribed_RNA"/>
</dbReference>
<reference evidence="2" key="1">
    <citation type="submission" date="2021-01" db="EMBL/GenBank/DDBJ databases">
        <authorList>
            <person name="Corre E."/>
            <person name="Pelletier E."/>
            <person name="Niang G."/>
            <person name="Scheremetjew M."/>
            <person name="Finn R."/>
            <person name="Kale V."/>
            <person name="Holt S."/>
            <person name="Cochrane G."/>
            <person name="Meng A."/>
            <person name="Brown T."/>
            <person name="Cohen L."/>
        </authorList>
    </citation>
    <scope>NUCLEOTIDE SEQUENCE</scope>
    <source>
        <strain evidence="2">Isolate 1302-5</strain>
    </source>
</reference>
<protein>
    <submittedName>
        <fullName evidence="2">Uncharacterized protein</fullName>
    </submittedName>
</protein>
<evidence type="ECO:0000313" key="2">
    <source>
        <dbReference type="EMBL" id="CAE2272790.1"/>
    </source>
</evidence>
<sequence>MAPLPDDDHHDAHDSSHLSVQVHHHPVVEVDSSAGIGRYPSALAPAVRKPSLKRPSSSSSSSSLGGGAATADVEAPLPPRSSSQPSQQPQPQQQQHCVSFKDVEVRRYGITVGDNPTTISGPPVTLTWDYVLRHDARQDVESYERRRRKSRRNYSQLKMPKDVRVKMLVSEGSTYLEIRQAELAMTRAQQERLGTVDAIKYMKAEELMETLFRRLKRILTCKSKKKEQEMLWENARRVSVSVAAK</sequence>
<proteinExistence type="predicted"/>
<organism evidence="2">
    <name type="scientific">Odontella aurita</name>
    <dbReference type="NCBI Taxonomy" id="265563"/>
    <lineage>
        <taxon>Eukaryota</taxon>
        <taxon>Sar</taxon>
        <taxon>Stramenopiles</taxon>
        <taxon>Ochrophyta</taxon>
        <taxon>Bacillariophyta</taxon>
        <taxon>Mediophyceae</taxon>
        <taxon>Biddulphiophycidae</taxon>
        <taxon>Eupodiscales</taxon>
        <taxon>Odontellaceae</taxon>
        <taxon>Odontella</taxon>
    </lineage>
</organism>
<evidence type="ECO:0000256" key="1">
    <source>
        <dbReference type="SAM" id="MobiDB-lite"/>
    </source>
</evidence>
<feature type="compositionally biased region" description="Basic and acidic residues" evidence="1">
    <location>
        <begin position="1"/>
        <end position="16"/>
    </location>
</feature>
<feature type="region of interest" description="Disordered" evidence="1">
    <location>
        <begin position="1"/>
        <end position="97"/>
    </location>
</feature>
<dbReference type="AlphaFoldDB" id="A0A7S4JTC3"/>
<gene>
    <name evidence="2" type="ORF">OAUR00152_LOCUS33072</name>
</gene>
<feature type="compositionally biased region" description="Low complexity" evidence="1">
    <location>
        <begin position="80"/>
        <end position="95"/>
    </location>
</feature>
<name>A0A7S4JTC3_9STRA</name>